<evidence type="ECO:0000256" key="10">
    <source>
        <dbReference type="PROSITE-ProRule" id="PRU00283"/>
    </source>
</evidence>
<dbReference type="GO" id="GO:0005524">
    <property type="term" value="F:ATP binding"/>
    <property type="evidence" value="ECO:0007669"/>
    <property type="project" value="UniProtKB-UniRule"/>
</dbReference>
<keyword evidence="2" id="KW-0963">Cytoplasm</keyword>
<evidence type="ECO:0000256" key="9">
    <source>
        <dbReference type="ARBA" id="ARBA00023212"/>
    </source>
</evidence>
<dbReference type="Pfam" id="PF00225">
    <property type="entry name" value="Kinesin"/>
    <property type="match status" value="1"/>
</dbReference>
<evidence type="ECO:0000256" key="11">
    <source>
        <dbReference type="RuleBase" id="RU000394"/>
    </source>
</evidence>
<keyword evidence="7 12" id="KW-0175">Coiled coil</keyword>
<comment type="similarity">
    <text evidence="10 11">Belongs to the TRAFAC class myosin-kinesin ATPase superfamily. Kinesin family.</text>
</comment>
<reference evidence="14 15" key="1">
    <citation type="journal article" date="2018" name="Elife">
        <title>Firefly genomes illuminate parallel origins of bioluminescence in beetles.</title>
        <authorList>
            <person name="Fallon T.R."/>
            <person name="Lower S.E."/>
            <person name="Chang C.H."/>
            <person name="Bessho-Uehara M."/>
            <person name="Martin G.J."/>
            <person name="Bewick A.J."/>
            <person name="Behringer M."/>
            <person name="Debat H.J."/>
            <person name="Wong I."/>
            <person name="Day J.C."/>
            <person name="Suvorov A."/>
            <person name="Silva C.J."/>
            <person name="Stanger-Hall K.F."/>
            <person name="Hall D.W."/>
            <person name="Schmitz R.J."/>
            <person name="Nelson D.R."/>
            <person name="Lewis S.M."/>
            <person name="Shigenobu S."/>
            <person name="Bybee S.M."/>
            <person name="Larracuente A.M."/>
            <person name="Oba Y."/>
            <person name="Weng J.K."/>
        </authorList>
    </citation>
    <scope>NUCLEOTIDE SEQUENCE [LARGE SCALE GENOMIC DNA]</scope>
    <source>
        <strain evidence="14">1611_PpyrPB1</strain>
        <tissue evidence="14">Whole body</tissue>
    </source>
</reference>
<dbReference type="InterPro" id="IPR047149">
    <property type="entry name" value="KIF11-like"/>
</dbReference>
<gene>
    <name evidence="14" type="ORF">PPYR_04566</name>
</gene>
<dbReference type="OrthoDB" id="123929at2759"/>
<evidence type="ECO:0000313" key="15">
    <source>
        <dbReference type="Proteomes" id="UP000327044"/>
    </source>
</evidence>
<evidence type="ECO:0000256" key="6">
    <source>
        <dbReference type="ARBA" id="ARBA00022840"/>
    </source>
</evidence>
<dbReference type="InterPro" id="IPR027417">
    <property type="entry name" value="P-loop_NTPase"/>
</dbReference>
<evidence type="ECO:0000313" key="14">
    <source>
        <dbReference type="EMBL" id="KAB0802380.1"/>
    </source>
</evidence>
<dbReference type="FunCoup" id="A0A5N4AYZ5">
    <property type="interactions" value="22"/>
</dbReference>
<keyword evidence="9" id="KW-0206">Cytoskeleton</keyword>
<dbReference type="GO" id="GO:0005634">
    <property type="term" value="C:nucleus"/>
    <property type="evidence" value="ECO:0007669"/>
    <property type="project" value="TreeGrafter"/>
</dbReference>
<evidence type="ECO:0000256" key="3">
    <source>
        <dbReference type="ARBA" id="ARBA00022553"/>
    </source>
</evidence>
<dbReference type="GO" id="GO:0008017">
    <property type="term" value="F:microtubule binding"/>
    <property type="evidence" value="ECO:0007669"/>
    <property type="project" value="InterPro"/>
</dbReference>
<keyword evidence="3" id="KW-0597">Phosphoprotein</keyword>
<evidence type="ECO:0000256" key="12">
    <source>
        <dbReference type="SAM" id="Coils"/>
    </source>
</evidence>
<keyword evidence="5 10" id="KW-0547">Nucleotide-binding</keyword>
<keyword evidence="8 10" id="KW-0505">Motor protein</keyword>
<dbReference type="PANTHER" id="PTHR47970">
    <property type="entry name" value="KINESIN-LIKE PROTEIN KIF11"/>
    <property type="match status" value="1"/>
</dbReference>
<evidence type="ECO:0000259" key="13">
    <source>
        <dbReference type="PROSITE" id="PS50067"/>
    </source>
</evidence>
<dbReference type="GO" id="GO:0090307">
    <property type="term" value="P:mitotic spindle assembly"/>
    <property type="evidence" value="ECO:0007669"/>
    <property type="project" value="TreeGrafter"/>
</dbReference>
<comment type="caution">
    <text evidence="14">The sequence shown here is derived from an EMBL/GenBank/DDBJ whole genome shotgun (WGS) entry which is preliminary data.</text>
</comment>
<dbReference type="PROSITE" id="PS00411">
    <property type="entry name" value="KINESIN_MOTOR_1"/>
    <property type="match status" value="1"/>
</dbReference>
<feature type="binding site" evidence="10">
    <location>
        <begin position="144"/>
        <end position="151"/>
    </location>
    <ligand>
        <name>ATP</name>
        <dbReference type="ChEBI" id="CHEBI:30616"/>
    </ligand>
</feature>
<evidence type="ECO:0000256" key="5">
    <source>
        <dbReference type="ARBA" id="ARBA00022741"/>
    </source>
</evidence>
<proteinExistence type="inferred from homology"/>
<evidence type="ECO:0000256" key="8">
    <source>
        <dbReference type="ARBA" id="ARBA00023175"/>
    </source>
</evidence>
<dbReference type="GO" id="GO:0072686">
    <property type="term" value="C:mitotic spindle"/>
    <property type="evidence" value="ECO:0007669"/>
    <property type="project" value="TreeGrafter"/>
</dbReference>
<sequence length="715" mass="81432">MEGFSIITKNISYIRARDPSIQLHYNVANIRRNLVSQLATVDNSVQSTEEEEEEDVHHYQVYLRIKNNKDNSDLYGVKDSSTLFCNIPDGAQCIRNIRENITKTFKFSKIIEPTCTQTELFNSIVKQKILSFINGFNCTLMSYGASGSGKTFTMVGTTNDPGIIPRSLEYLFRTLPKLPEMPHMKPTISGEVVAMNESACLKDKATRNLILSGHQINMDHLHHVQTYKAMQERLSGEPVGMVDDSLENDVFMTIWVSFAEIYNENIYDLLKPEPCRGQQRQKLRIGTRNGSTFIKGLTAVSVSSGLEAYLILQYGLHNLSYAATALNEHSSRSHCIFTLQLVQASNIKKGIHVSVFNFCDLAGSERSKKTNNAGDRLKESNSINTSLLVLGRCLKLIRDNQKSKDNKMIPFRESKLTQLFQHALLGNEAVSMMVNINPAREMFDETQHTLNFAAIAKNICVEPQKIKTDDKRLSQFMQQDSGFPKDNATRVELENQISLLTDEWHKQKERFKEEKSNFVLYYQRVLAETNKIGEERYHKLKNLLNDILEDEQAEIEKKRSRMSVIVIDSSSDEDEEEEYDEILLSKIADLQTELKEVKAKKDEILLENSELEKIDYKTESLSMKVEIAALKSHLLNINEQIKETKAYVEFKVKSAANEGSDVPSCSSSTIPVDIVHEDVLEEENEFYNEQNNQVETSMEDSALGDDLEFLWSAKV</sequence>
<dbReference type="Proteomes" id="UP000327044">
    <property type="component" value="Unassembled WGS sequence"/>
</dbReference>
<dbReference type="InterPro" id="IPR019821">
    <property type="entry name" value="Kinesin_motor_CS"/>
</dbReference>
<dbReference type="SMART" id="SM00129">
    <property type="entry name" value="KISc"/>
    <property type="match status" value="1"/>
</dbReference>
<comment type="subcellular location">
    <subcellularLocation>
        <location evidence="1">Cytoplasm</location>
        <location evidence="1">Cytoskeleton</location>
        <location evidence="1">Spindle</location>
    </subcellularLocation>
</comment>
<keyword evidence="15" id="KW-1185">Reference proteome</keyword>
<dbReference type="GO" id="GO:0007018">
    <property type="term" value="P:microtubule-based movement"/>
    <property type="evidence" value="ECO:0007669"/>
    <property type="project" value="InterPro"/>
</dbReference>
<evidence type="ECO:0000256" key="1">
    <source>
        <dbReference type="ARBA" id="ARBA00004186"/>
    </source>
</evidence>
<organism evidence="14 15">
    <name type="scientific">Photinus pyralis</name>
    <name type="common">Common eastern firefly</name>
    <name type="synonym">Lampyris pyralis</name>
    <dbReference type="NCBI Taxonomy" id="7054"/>
    <lineage>
        <taxon>Eukaryota</taxon>
        <taxon>Metazoa</taxon>
        <taxon>Ecdysozoa</taxon>
        <taxon>Arthropoda</taxon>
        <taxon>Hexapoda</taxon>
        <taxon>Insecta</taxon>
        <taxon>Pterygota</taxon>
        <taxon>Neoptera</taxon>
        <taxon>Endopterygota</taxon>
        <taxon>Coleoptera</taxon>
        <taxon>Polyphaga</taxon>
        <taxon>Elateriformia</taxon>
        <taxon>Elateroidea</taxon>
        <taxon>Lampyridae</taxon>
        <taxon>Lampyrinae</taxon>
        <taxon>Photinus</taxon>
    </lineage>
</organism>
<dbReference type="GO" id="GO:0008574">
    <property type="term" value="F:plus-end-directed microtubule motor activity"/>
    <property type="evidence" value="ECO:0007669"/>
    <property type="project" value="TreeGrafter"/>
</dbReference>
<dbReference type="SUPFAM" id="SSF52540">
    <property type="entry name" value="P-loop containing nucleoside triphosphate hydrolases"/>
    <property type="match status" value="1"/>
</dbReference>
<dbReference type="PANTHER" id="PTHR47970:SF29">
    <property type="entry name" value="KINESIN FAMILY MEMBER 20B"/>
    <property type="match status" value="1"/>
</dbReference>
<dbReference type="CDD" id="cd00106">
    <property type="entry name" value="KISc"/>
    <property type="match status" value="1"/>
</dbReference>
<dbReference type="InterPro" id="IPR036961">
    <property type="entry name" value="Kinesin_motor_dom_sf"/>
</dbReference>
<protein>
    <recommendedName>
        <fullName evidence="11">Kinesin-like protein</fullName>
    </recommendedName>
</protein>
<evidence type="ECO:0000256" key="7">
    <source>
        <dbReference type="ARBA" id="ARBA00023054"/>
    </source>
</evidence>
<dbReference type="InParanoid" id="A0A5N4AYZ5"/>
<keyword evidence="6 10" id="KW-0067">ATP-binding</keyword>
<evidence type="ECO:0000256" key="4">
    <source>
        <dbReference type="ARBA" id="ARBA00022701"/>
    </source>
</evidence>
<dbReference type="GO" id="GO:0005876">
    <property type="term" value="C:spindle microtubule"/>
    <property type="evidence" value="ECO:0007669"/>
    <property type="project" value="TreeGrafter"/>
</dbReference>
<dbReference type="PRINTS" id="PR00380">
    <property type="entry name" value="KINESINHEAVY"/>
</dbReference>
<dbReference type="AlphaFoldDB" id="A0A5N4AYZ5"/>
<name>A0A5N4AYZ5_PHOPY</name>
<feature type="domain" description="Kinesin motor" evidence="13">
    <location>
        <begin position="58"/>
        <end position="459"/>
    </location>
</feature>
<dbReference type="EMBL" id="VVIM01000002">
    <property type="protein sequence ID" value="KAB0802380.1"/>
    <property type="molecule type" value="Genomic_DNA"/>
</dbReference>
<dbReference type="InterPro" id="IPR001752">
    <property type="entry name" value="Kinesin_motor_dom"/>
</dbReference>
<feature type="coiled-coil region" evidence="12">
    <location>
        <begin position="541"/>
        <end position="614"/>
    </location>
</feature>
<dbReference type="Gene3D" id="3.40.850.10">
    <property type="entry name" value="Kinesin motor domain"/>
    <property type="match status" value="1"/>
</dbReference>
<dbReference type="GO" id="GO:0051231">
    <property type="term" value="P:spindle elongation"/>
    <property type="evidence" value="ECO:0007669"/>
    <property type="project" value="TreeGrafter"/>
</dbReference>
<evidence type="ECO:0000256" key="2">
    <source>
        <dbReference type="ARBA" id="ARBA00022490"/>
    </source>
</evidence>
<dbReference type="PROSITE" id="PS50067">
    <property type="entry name" value="KINESIN_MOTOR_2"/>
    <property type="match status" value="1"/>
</dbReference>
<keyword evidence="4 11" id="KW-0493">Microtubule</keyword>
<accession>A0A5N4AYZ5</accession>